<gene>
    <name evidence="2" type="ORF">NTJ_13024</name>
</gene>
<dbReference type="Proteomes" id="UP001307889">
    <property type="component" value="Chromosome 11"/>
</dbReference>
<reference evidence="2 3" key="1">
    <citation type="submission" date="2023-09" db="EMBL/GenBank/DDBJ databases">
        <title>Nesidiocoris tenuis whole genome shotgun sequence.</title>
        <authorList>
            <person name="Shibata T."/>
            <person name="Shimoda M."/>
            <person name="Kobayashi T."/>
            <person name="Uehara T."/>
        </authorList>
    </citation>
    <scope>NUCLEOTIDE SEQUENCE [LARGE SCALE GENOMIC DNA]</scope>
    <source>
        <strain evidence="2 3">Japan</strain>
    </source>
</reference>
<dbReference type="EMBL" id="AP028919">
    <property type="protein sequence ID" value="BET00208.1"/>
    <property type="molecule type" value="Genomic_DNA"/>
</dbReference>
<sequence length="132" mass="14647">MLSPNGTPGFSPIRRPRFTPILARAKPPAQRRTEYKSELAVSGAWRACSSTIGSPFKSFAPSLPRSDQCERQVRGRRDWGTNFKPIAVSWSRPIGSNLIRLLPPFDKGVPFISYTFTSEELLELSAAHFPAG</sequence>
<accession>A0ABN7BBL2</accession>
<keyword evidence="3" id="KW-1185">Reference proteome</keyword>
<evidence type="ECO:0000313" key="2">
    <source>
        <dbReference type="EMBL" id="BET00208.1"/>
    </source>
</evidence>
<proteinExistence type="predicted"/>
<feature type="region of interest" description="Disordered" evidence="1">
    <location>
        <begin position="1"/>
        <end position="29"/>
    </location>
</feature>
<evidence type="ECO:0000256" key="1">
    <source>
        <dbReference type="SAM" id="MobiDB-lite"/>
    </source>
</evidence>
<evidence type="ECO:0000313" key="3">
    <source>
        <dbReference type="Proteomes" id="UP001307889"/>
    </source>
</evidence>
<name>A0ABN7BBL2_9HEMI</name>
<organism evidence="2 3">
    <name type="scientific">Nesidiocoris tenuis</name>
    <dbReference type="NCBI Taxonomy" id="355587"/>
    <lineage>
        <taxon>Eukaryota</taxon>
        <taxon>Metazoa</taxon>
        <taxon>Ecdysozoa</taxon>
        <taxon>Arthropoda</taxon>
        <taxon>Hexapoda</taxon>
        <taxon>Insecta</taxon>
        <taxon>Pterygota</taxon>
        <taxon>Neoptera</taxon>
        <taxon>Paraneoptera</taxon>
        <taxon>Hemiptera</taxon>
        <taxon>Heteroptera</taxon>
        <taxon>Panheteroptera</taxon>
        <taxon>Cimicomorpha</taxon>
        <taxon>Miridae</taxon>
        <taxon>Dicyphina</taxon>
        <taxon>Nesidiocoris</taxon>
    </lineage>
</organism>
<protein>
    <submittedName>
        <fullName evidence="2">Uncharacterized protein</fullName>
    </submittedName>
</protein>